<sequence length="66" mass="7684">MRILFGVSRYFSIIERLVRLFDSNLYPNIILSDIEKFGGNTHLQDLMEMLQLLHTSSCSSKHIIID</sequence>
<comment type="caution">
    <text evidence="1">The sequence shown here is derived from an EMBL/GenBank/DDBJ whole genome shotgun (WGS) entry which is preliminary data.</text>
</comment>
<dbReference type="EMBL" id="JYDW01000024">
    <property type="protein sequence ID" value="KRZ60905.1"/>
    <property type="molecule type" value="Genomic_DNA"/>
</dbReference>
<dbReference type="AlphaFoldDB" id="A0A0V1LMZ9"/>
<gene>
    <name evidence="1" type="ORF">T02_14150</name>
</gene>
<organism evidence="1 2">
    <name type="scientific">Trichinella nativa</name>
    <dbReference type="NCBI Taxonomy" id="6335"/>
    <lineage>
        <taxon>Eukaryota</taxon>
        <taxon>Metazoa</taxon>
        <taxon>Ecdysozoa</taxon>
        <taxon>Nematoda</taxon>
        <taxon>Enoplea</taxon>
        <taxon>Dorylaimia</taxon>
        <taxon>Trichinellida</taxon>
        <taxon>Trichinellidae</taxon>
        <taxon>Trichinella</taxon>
    </lineage>
</organism>
<keyword evidence="2" id="KW-1185">Reference proteome</keyword>
<accession>A0A0V1LMZ9</accession>
<evidence type="ECO:0000313" key="2">
    <source>
        <dbReference type="Proteomes" id="UP000054721"/>
    </source>
</evidence>
<proteinExistence type="predicted"/>
<dbReference type="OrthoDB" id="6921389at2759"/>
<dbReference type="Proteomes" id="UP000054721">
    <property type="component" value="Unassembled WGS sequence"/>
</dbReference>
<name>A0A0V1LMZ9_9BILA</name>
<protein>
    <submittedName>
        <fullName evidence="1">Uncharacterized protein</fullName>
    </submittedName>
</protein>
<evidence type="ECO:0000313" key="1">
    <source>
        <dbReference type="EMBL" id="KRZ60905.1"/>
    </source>
</evidence>
<reference evidence="1 2" key="1">
    <citation type="submission" date="2015-05" db="EMBL/GenBank/DDBJ databases">
        <title>Evolution of Trichinella species and genotypes.</title>
        <authorList>
            <person name="Korhonen P.K."/>
            <person name="Edoardo P."/>
            <person name="Giuseppe L.R."/>
            <person name="Gasser R.B."/>
        </authorList>
    </citation>
    <scope>NUCLEOTIDE SEQUENCE [LARGE SCALE GENOMIC DNA]</scope>
    <source>
        <strain evidence="1">ISS10</strain>
    </source>
</reference>